<comment type="caution">
    <text evidence="1">The sequence shown here is derived from an EMBL/GenBank/DDBJ whole genome shotgun (WGS) entry which is preliminary data.</text>
</comment>
<dbReference type="PANTHER" id="PTHR31286:SF180">
    <property type="entry name" value="OS10G0362600 PROTEIN"/>
    <property type="match status" value="1"/>
</dbReference>
<dbReference type="EMBL" id="JANQDX010000002">
    <property type="protein sequence ID" value="KAL0927754.1"/>
    <property type="molecule type" value="Genomic_DNA"/>
</dbReference>
<evidence type="ECO:0000313" key="2">
    <source>
        <dbReference type="Proteomes" id="UP001552299"/>
    </source>
</evidence>
<accession>A0ABD0VRS9</accession>
<sequence length="372" mass="39744">MKLTKWSPLVDVGVESPVISIWVSFPNLRPHLFSPRILFGLGSIIGRPLKVDNASSVSSRSFVAHVLVKLDITKSYPDKVWLGPENLGYIQHVLMEAFPTFCASCKCIGHLSGDCQSHQSSTPPIVVPVVSKPLTVSVSRDGIGGDGNVAGIDTIVSNNVNEAFIIGSELPNASKLTSADVEAHQPVSEMGCVAPELGDRPMALAASLDGLDPPLPVLDGVLIPVGCSNLNFSISVGDEVEPATFLVLLVIRMRRCCDVSVSLGFKGVEGSDGQGIVVSSELQDSSIASMVPLVDVPISIISKAGMLAHQAKNNVLSQCDWLEDDISLEEGEVFKELDLDAQDNFDLSLLQVVDDGFFKNNVKCSKHNSKKK</sequence>
<reference evidence="1 2" key="1">
    <citation type="journal article" date="2024" name="Plant Biotechnol. J.">
        <title>Dendrobium thyrsiflorum genome and its molecular insights into genes involved in important horticultural traits.</title>
        <authorList>
            <person name="Chen B."/>
            <person name="Wang J.Y."/>
            <person name="Zheng P.J."/>
            <person name="Li K.L."/>
            <person name="Liang Y.M."/>
            <person name="Chen X.F."/>
            <person name="Zhang C."/>
            <person name="Zhao X."/>
            <person name="He X."/>
            <person name="Zhang G.Q."/>
            <person name="Liu Z.J."/>
            <person name="Xu Q."/>
        </authorList>
    </citation>
    <scope>NUCLEOTIDE SEQUENCE [LARGE SCALE GENOMIC DNA]</scope>
    <source>
        <strain evidence="1">GZMU011</strain>
    </source>
</reference>
<gene>
    <name evidence="1" type="ORF">M5K25_001961</name>
</gene>
<dbReference type="AlphaFoldDB" id="A0ABD0VRS9"/>
<proteinExistence type="predicted"/>
<dbReference type="Proteomes" id="UP001552299">
    <property type="component" value="Unassembled WGS sequence"/>
</dbReference>
<keyword evidence="2" id="KW-1185">Reference proteome</keyword>
<dbReference type="PANTHER" id="PTHR31286">
    <property type="entry name" value="GLYCINE-RICH CELL WALL STRUCTURAL PROTEIN 1.8-LIKE"/>
    <property type="match status" value="1"/>
</dbReference>
<name>A0ABD0VRS9_DENTH</name>
<dbReference type="InterPro" id="IPR040256">
    <property type="entry name" value="At4g02000-like"/>
</dbReference>
<evidence type="ECO:0000313" key="1">
    <source>
        <dbReference type="EMBL" id="KAL0927754.1"/>
    </source>
</evidence>
<protein>
    <recommendedName>
        <fullName evidence="3">DUF4283 domain-containing protein</fullName>
    </recommendedName>
</protein>
<evidence type="ECO:0008006" key="3">
    <source>
        <dbReference type="Google" id="ProtNLM"/>
    </source>
</evidence>
<organism evidence="1 2">
    <name type="scientific">Dendrobium thyrsiflorum</name>
    <name type="common">Pinecone-like raceme dendrobium</name>
    <name type="synonym">Orchid</name>
    <dbReference type="NCBI Taxonomy" id="117978"/>
    <lineage>
        <taxon>Eukaryota</taxon>
        <taxon>Viridiplantae</taxon>
        <taxon>Streptophyta</taxon>
        <taxon>Embryophyta</taxon>
        <taxon>Tracheophyta</taxon>
        <taxon>Spermatophyta</taxon>
        <taxon>Magnoliopsida</taxon>
        <taxon>Liliopsida</taxon>
        <taxon>Asparagales</taxon>
        <taxon>Orchidaceae</taxon>
        <taxon>Epidendroideae</taxon>
        <taxon>Malaxideae</taxon>
        <taxon>Dendrobiinae</taxon>
        <taxon>Dendrobium</taxon>
    </lineage>
</organism>